<evidence type="ECO:0000256" key="5">
    <source>
        <dbReference type="HAMAP-Rule" id="MF_01201"/>
    </source>
</evidence>
<comment type="catalytic activity">
    <reaction evidence="1 5">
        <text>L-alanine = D-alanine</text>
        <dbReference type="Rhea" id="RHEA:20249"/>
        <dbReference type="ChEBI" id="CHEBI:57416"/>
        <dbReference type="ChEBI" id="CHEBI:57972"/>
        <dbReference type="EC" id="5.1.1.1"/>
    </reaction>
</comment>
<dbReference type="PRINTS" id="PR00992">
    <property type="entry name" value="ALARACEMASE"/>
</dbReference>
<protein>
    <recommendedName>
        <fullName evidence="5">Alanine racemase</fullName>
        <ecNumber evidence="5">5.1.1.1</ecNumber>
    </recommendedName>
</protein>
<dbReference type="FunFam" id="3.20.20.10:FF:000002">
    <property type="entry name" value="Alanine racemase"/>
    <property type="match status" value="1"/>
</dbReference>
<dbReference type="Pfam" id="PF00842">
    <property type="entry name" value="Ala_racemase_C"/>
    <property type="match status" value="1"/>
</dbReference>
<dbReference type="InterPro" id="IPR000821">
    <property type="entry name" value="Ala_racemase"/>
</dbReference>
<evidence type="ECO:0000313" key="10">
    <source>
        <dbReference type="Proteomes" id="UP000233535"/>
    </source>
</evidence>
<dbReference type="InterPro" id="IPR009006">
    <property type="entry name" value="Ala_racemase/Decarboxylase_C"/>
</dbReference>
<evidence type="ECO:0000256" key="1">
    <source>
        <dbReference type="ARBA" id="ARBA00000316"/>
    </source>
</evidence>
<comment type="cofactor">
    <cofactor evidence="2 5 6">
        <name>pyridoxal 5'-phosphate</name>
        <dbReference type="ChEBI" id="CHEBI:597326"/>
    </cofactor>
</comment>
<dbReference type="UniPathway" id="UPA00042">
    <property type="reaction ID" value="UER00497"/>
</dbReference>
<dbReference type="GO" id="GO:0008784">
    <property type="term" value="F:alanine racemase activity"/>
    <property type="evidence" value="ECO:0007669"/>
    <property type="project" value="UniProtKB-UniRule"/>
</dbReference>
<keyword evidence="10" id="KW-1185">Reference proteome</keyword>
<comment type="caution">
    <text evidence="9">The sequence shown here is derived from an EMBL/GenBank/DDBJ whole genome shotgun (WGS) entry which is preliminary data.</text>
</comment>
<keyword evidence="3 5" id="KW-0663">Pyridoxal phosphate</keyword>
<evidence type="ECO:0000256" key="3">
    <source>
        <dbReference type="ARBA" id="ARBA00022898"/>
    </source>
</evidence>
<dbReference type="Gene3D" id="3.20.20.10">
    <property type="entry name" value="Alanine racemase"/>
    <property type="match status" value="1"/>
</dbReference>
<dbReference type="AlphaFoldDB" id="A0A2N3I0N6"/>
<proteinExistence type="inferred from homology"/>
<dbReference type="InterPro" id="IPR011079">
    <property type="entry name" value="Ala_racemase_C"/>
</dbReference>
<feature type="active site" description="Proton acceptor; specific for L-alanine" evidence="5">
    <location>
        <position position="275"/>
    </location>
</feature>
<dbReference type="EMBL" id="MVDD01000004">
    <property type="protein sequence ID" value="PKQ63827.1"/>
    <property type="molecule type" value="Genomic_DNA"/>
</dbReference>
<feature type="active site" description="Proton acceptor; specific for D-alanine" evidence="5">
    <location>
        <position position="36"/>
    </location>
</feature>
<dbReference type="SUPFAM" id="SSF51419">
    <property type="entry name" value="PLP-binding barrel"/>
    <property type="match status" value="1"/>
</dbReference>
<dbReference type="SUPFAM" id="SSF50621">
    <property type="entry name" value="Alanine racemase C-terminal domain-like"/>
    <property type="match status" value="1"/>
</dbReference>
<dbReference type="SMART" id="SM01005">
    <property type="entry name" value="Ala_racemase_C"/>
    <property type="match status" value="1"/>
</dbReference>
<dbReference type="CDD" id="cd00430">
    <property type="entry name" value="PLPDE_III_AR"/>
    <property type="match status" value="1"/>
</dbReference>
<comment type="similarity">
    <text evidence="5">Belongs to the alanine racemase family.</text>
</comment>
<evidence type="ECO:0000313" key="9">
    <source>
        <dbReference type="EMBL" id="PKQ63827.1"/>
    </source>
</evidence>
<gene>
    <name evidence="9" type="ORF">BZG02_07330</name>
</gene>
<evidence type="ECO:0000256" key="7">
    <source>
        <dbReference type="PIRSR" id="PIRSR600821-52"/>
    </source>
</evidence>
<dbReference type="Pfam" id="PF01168">
    <property type="entry name" value="Ala_racemase_N"/>
    <property type="match status" value="1"/>
</dbReference>
<dbReference type="GO" id="GO:0030170">
    <property type="term" value="F:pyridoxal phosphate binding"/>
    <property type="evidence" value="ECO:0007669"/>
    <property type="project" value="UniProtKB-UniRule"/>
</dbReference>
<sequence>MTEGSVISIDEKSLQKNVTFLKKKMGKNVCISAVVKANAYGHGIEQIVPLFEKHGINHYSVFSYEEAIRVYVSLSGANTIMIMGWIADEDMPDVIEKGIEFFIFNIERLQVAIAYAKELNIKANIHLEAETGMNRSGLNAEELAIAISIIKENDAFINVVGFCTHLAGAESISNHPRIQKQLKNYNKMLSILEASNIHPKCKHVANSAASFIYPKARMDMVRIGIMLYGFWSSTEVFIQYFNNKANKQDPLERILSWKSQIMSIKEVKCGEFVSYGISYLAQSNIKTALIPIGYASGYSRSLSNKGIVLIHGHRCGVIGVVNMNMIIADISNVPSTEVGDEVVIIGKQDDLEIKVSAFSDISDQLNYEVLAHLSELIERKVIVKE</sequence>
<keyword evidence="4 5" id="KW-0413">Isomerase</keyword>
<comment type="function">
    <text evidence="5">Catalyzes the interconversion of L-alanine and D-alanine. May also act on other amino acids.</text>
</comment>
<feature type="domain" description="Alanine racemase C-terminal" evidence="8">
    <location>
        <begin position="254"/>
        <end position="382"/>
    </location>
</feature>
<accession>A0A2N3I0N6</accession>
<feature type="binding site" evidence="5 7">
    <location>
        <position position="135"/>
    </location>
    <ligand>
        <name>substrate</name>
    </ligand>
</feature>
<dbReference type="NCBIfam" id="TIGR00492">
    <property type="entry name" value="alr"/>
    <property type="match status" value="1"/>
</dbReference>
<evidence type="ECO:0000256" key="2">
    <source>
        <dbReference type="ARBA" id="ARBA00001933"/>
    </source>
</evidence>
<dbReference type="PROSITE" id="PS00395">
    <property type="entry name" value="ALANINE_RACEMASE"/>
    <property type="match status" value="1"/>
</dbReference>
<dbReference type="PANTHER" id="PTHR30511">
    <property type="entry name" value="ALANINE RACEMASE"/>
    <property type="match status" value="1"/>
</dbReference>
<name>A0A2N3I0N6_9BACT</name>
<dbReference type="PANTHER" id="PTHR30511:SF0">
    <property type="entry name" value="ALANINE RACEMASE, CATABOLIC-RELATED"/>
    <property type="match status" value="1"/>
</dbReference>
<dbReference type="GO" id="GO:0005829">
    <property type="term" value="C:cytosol"/>
    <property type="evidence" value="ECO:0007669"/>
    <property type="project" value="TreeGrafter"/>
</dbReference>
<dbReference type="EC" id="5.1.1.1" evidence="5"/>
<dbReference type="InterPro" id="IPR020622">
    <property type="entry name" value="Ala_racemase_pyridoxalP-BS"/>
</dbReference>
<dbReference type="Proteomes" id="UP000233535">
    <property type="component" value="Unassembled WGS sequence"/>
</dbReference>
<dbReference type="InterPro" id="IPR001608">
    <property type="entry name" value="Ala_racemase_N"/>
</dbReference>
<feature type="modified residue" description="N6-(pyridoxal phosphate)lysine" evidence="5 6">
    <location>
        <position position="36"/>
    </location>
</feature>
<organism evidence="9 10">
    <name type="scientific">Labilibaculum filiforme</name>
    <dbReference type="NCBI Taxonomy" id="1940526"/>
    <lineage>
        <taxon>Bacteria</taxon>
        <taxon>Pseudomonadati</taxon>
        <taxon>Bacteroidota</taxon>
        <taxon>Bacteroidia</taxon>
        <taxon>Marinilabiliales</taxon>
        <taxon>Marinifilaceae</taxon>
        <taxon>Labilibaculum</taxon>
    </lineage>
</organism>
<dbReference type="GO" id="GO:0030632">
    <property type="term" value="P:D-alanine biosynthetic process"/>
    <property type="evidence" value="ECO:0007669"/>
    <property type="project" value="UniProtKB-UniRule"/>
</dbReference>
<dbReference type="OrthoDB" id="9801978at2"/>
<evidence type="ECO:0000259" key="8">
    <source>
        <dbReference type="SMART" id="SM01005"/>
    </source>
</evidence>
<evidence type="ECO:0000256" key="6">
    <source>
        <dbReference type="PIRSR" id="PIRSR600821-50"/>
    </source>
</evidence>
<dbReference type="InterPro" id="IPR029066">
    <property type="entry name" value="PLP-binding_barrel"/>
</dbReference>
<dbReference type="RefSeq" id="WP_101260772.1">
    <property type="nucleotide sequence ID" value="NZ_MVDD01000004.1"/>
</dbReference>
<evidence type="ECO:0000256" key="4">
    <source>
        <dbReference type="ARBA" id="ARBA00023235"/>
    </source>
</evidence>
<dbReference type="Gene3D" id="2.40.37.10">
    <property type="entry name" value="Lyase, Ornithine Decarboxylase, Chain A, domain 1"/>
    <property type="match status" value="1"/>
</dbReference>
<comment type="pathway">
    <text evidence="5">Amino-acid biosynthesis; D-alanine biosynthesis; D-alanine from L-alanine: step 1/1.</text>
</comment>
<dbReference type="HAMAP" id="MF_01201">
    <property type="entry name" value="Ala_racemase"/>
    <property type="match status" value="1"/>
</dbReference>
<reference evidence="9 10" key="1">
    <citation type="journal article" date="2017" name="Front. Microbiol.">
        <title>Labilibaculum manganireducens gen. nov., sp. nov. and Labilibaculum filiforme sp. nov., Novel Bacteroidetes Isolated from Subsurface Sediments of the Baltic Sea.</title>
        <authorList>
            <person name="Vandieken V."/>
            <person name="Marshall I.P."/>
            <person name="Niemann H."/>
            <person name="Engelen B."/>
            <person name="Cypionka H."/>
        </authorList>
    </citation>
    <scope>NUCLEOTIDE SEQUENCE [LARGE SCALE GENOMIC DNA]</scope>
    <source>
        <strain evidence="9 10">59.16B</strain>
    </source>
</reference>
<feature type="binding site" evidence="5 7">
    <location>
        <position position="323"/>
    </location>
    <ligand>
        <name>substrate</name>
    </ligand>
</feature>